<organism evidence="6 7">
    <name type="scientific">Ferrimonas aestuarii</name>
    <dbReference type="NCBI Taxonomy" id="2569539"/>
    <lineage>
        <taxon>Bacteria</taxon>
        <taxon>Pseudomonadati</taxon>
        <taxon>Pseudomonadota</taxon>
        <taxon>Gammaproteobacteria</taxon>
        <taxon>Alteromonadales</taxon>
        <taxon>Ferrimonadaceae</taxon>
        <taxon>Ferrimonas</taxon>
    </lineage>
</organism>
<dbReference type="Pfam" id="PF03466">
    <property type="entry name" value="LysR_substrate"/>
    <property type="match status" value="1"/>
</dbReference>
<keyword evidence="2" id="KW-0805">Transcription regulation</keyword>
<dbReference type="PANTHER" id="PTHR30126">
    <property type="entry name" value="HTH-TYPE TRANSCRIPTIONAL REGULATOR"/>
    <property type="match status" value="1"/>
</dbReference>
<dbReference type="EMBL" id="SWCJ01000021">
    <property type="protein sequence ID" value="TKB50737.1"/>
    <property type="molecule type" value="Genomic_DNA"/>
</dbReference>
<dbReference type="GO" id="GO:0000976">
    <property type="term" value="F:transcription cis-regulatory region binding"/>
    <property type="evidence" value="ECO:0007669"/>
    <property type="project" value="TreeGrafter"/>
</dbReference>
<dbReference type="RefSeq" id="WP_136865012.1">
    <property type="nucleotide sequence ID" value="NZ_SWCJ01000021.1"/>
</dbReference>
<dbReference type="Pfam" id="PF00126">
    <property type="entry name" value="HTH_1"/>
    <property type="match status" value="1"/>
</dbReference>
<name>A0A4U1BHI7_9GAMM</name>
<dbReference type="Gene3D" id="1.10.10.10">
    <property type="entry name" value="Winged helix-like DNA-binding domain superfamily/Winged helix DNA-binding domain"/>
    <property type="match status" value="1"/>
</dbReference>
<dbReference type="AlphaFoldDB" id="A0A4U1BHI7"/>
<accession>A0A4U1BHI7</accession>
<evidence type="ECO:0000313" key="6">
    <source>
        <dbReference type="EMBL" id="TKB50737.1"/>
    </source>
</evidence>
<evidence type="ECO:0000313" key="7">
    <source>
        <dbReference type="Proteomes" id="UP000305675"/>
    </source>
</evidence>
<proteinExistence type="inferred from homology"/>
<keyword evidence="4" id="KW-0804">Transcription</keyword>
<dbReference type="SUPFAM" id="SSF53850">
    <property type="entry name" value="Periplasmic binding protein-like II"/>
    <property type="match status" value="1"/>
</dbReference>
<gene>
    <name evidence="6" type="ORF">FCL42_18995</name>
</gene>
<keyword evidence="7" id="KW-1185">Reference proteome</keyword>
<evidence type="ECO:0000256" key="3">
    <source>
        <dbReference type="ARBA" id="ARBA00023125"/>
    </source>
</evidence>
<comment type="caution">
    <text evidence="6">The sequence shown here is derived from an EMBL/GenBank/DDBJ whole genome shotgun (WGS) entry which is preliminary data.</text>
</comment>
<reference evidence="6 7" key="1">
    <citation type="submission" date="2019-04" db="EMBL/GenBank/DDBJ databases">
        <authorList>
            <person name="Hwang J.C."/>
        </authorList>
    </citation>
    <scope>NUCLEOTIDE SEQUENCE [LARGE SCALE GENOMIC DNA]</scope>
    <source>
        <strain evidence="6 7">IMCC35002</strain>
    </source>
</reference>
<comment type="similarity">
    <text evidence="1">Belongs to the LysR transcriptional regulatory family.</text>
</comment>
<dbReference type="InterPro" id="IPR036388">
    <property type="entry name" value="WH-like_DNA-bd_sf"/>
</dbReference>
<dbReference type="OrthoDB" id="5870493at2"/>
<dbReference type="SUPFAM" id="SSF46785">
    <property type="entry name" value="Winged helix' DNA-binding domain"/>
    <property type="match status" value="1"/>
</dbReference>
<dbReference type="Gene3D" id="3.40.190.10">
    <property type="entry name" value="Periplasmic binding protein-like II"/>
    <property type="match status" value="2"/>
</dbReference>
<dbReference type="PROSITE" id="PS50931">
    <property type="entry name" value="HTH_LYSR"/>
    <property type="match status" value="1"/>
</dbReference>
<keyword evidence="3" id="KW-0238">DNA-binding</keyword>
<sequence length="312" mass="35536">MDNIKLQDLKIFLTVYELGNSKACAKTLKLSEAKVSRSLNELRQWYGDSLFIRKRHGFIATEKGKLIYQNVKQAMQLLEQQQPKANGGKRVITVGISTTLSVGLPEYLNQCLKGQLDNYTIEVQPHQLMACKKVANGELDITLSHRQCQQMKECLSQHKSIVEFQNIGSGNFLYVIAREDHPVWQQSLLLENITPYPFVVTQVSGFNNQVDPMEIFAEENQLPFEISTKVTNLASLMECLLSSDGVTFLGTRCAADFMNRISGLRAERLPDDQYELLHQYAPRPHYAIVNRIDPITSKLKDDLVAFIERQIR</sequence>
<dbReference type="PANTHER" id="PTHR30126:SF94">
    <property type="entry name" value="LYSR FAMILY TRANSCRIPTIONAL REGULATOR"/>
    <property type="match status" value="1"/>
</dbReference>
<evidence type="ECO:0000256" key="2">
    <source>
        <dbReference type="ARBA" id="ARBA00023015"/>
    </source>
</evidence>
<dbReference type="InterPro" id="IPR036390">
    <property type="entry name" value="WH_DNA-bd_sf"/>
</dbReference>
<evidence type="ECO:0000259" key="5">
    <source>
        <dbReference type="PROSITE" id="PS50931"/>
    </source>
</evidence>
<dbReference type="Proteomes" id="UP000305675">
    <property type="component" value="Unassembled WGS sequence"/>
</dbReference>
<protein>
    <submittedName>
        <fullName evidence="6">LysR family transcriptional regulator</fullName>
    </submittedName>
</protein>
<feature type="domain" description="HTH lysR-type" evidence="5">
    <location>
        <begin position="4"/>
        <end position="61"/>
    </location>
</feature>
<dbReference type="GO" id="GO:0003700">
    <property type="term" value="F:DNA-binding transcription factor activity"/>
    <property type="evidence" value="ECO:0007669"/>
    <property type="project" value="InterPro"/>
</dbReference>
<dbReference type="InterPro" id="IPR005119">
    <property type="entry name" value="LysR_subst-bd"/>
</dbReference>
<dbReference type="InterPro" id="IPR000847">
    <property type="entry name" value="LysR_HTH_N"/>
</dbReference>
<evidence type="ECO:0000256" key="4">
    <source>
        <dbReference type="ARBA" id="ARBA00023163"/>
    </source>
</evidence>
<evidence type="ECO:0000256" key="1">
    <source>
        <dbReference type="ARBA" id="ARBA00009437"/>
    </source>
</evidence>